<evidence type="ECO:0000256" key="5">
    <source>
        <dbReference type="ARBA" id="ARBA00022801"/>
    </source>
</evidence>
<keyword evidence="5" id="KW-0378">Hydrolase</keyword>
<evidence type="ECO:0000256" key="6">
    <source>
        <dbReference type="ARBA" id="ARBA00022833"/>
    </source>
</evidence>
<comment type="similarity">
    <text evidence="1">Belongs to the peptidase M43B family.</text>
</comment>
<keyword evidence="4" id="KW-0732">Signal</keyword>
<reference evidence="10" key="1">
    <citation type="submission" date="2018-05" db="EMBL/GenBank/DDBJ databases">
        <authorList>
            <person name="Lanie J.A."/>
            <person name="Ng W.-L."/>
            <person name="Kazmierczak K.M."/>
            <person name="Andrzejewski T.M."/>
            <person name="Davidsen T.M."/>
            <person name="Wayne K.J."/>
            <person name="Tettelin H."/>
            <person name="Glass J.I."/>
            <person name="Rusch D."/>
            <person name="Podicherti R."/>
            <person name="Tsui H.-C.T."/>
            <person name="Winkler M.E."/>
        </authorList>
    </citation>
    <scope>NUCLEOTIDE SEQUENCE</scope>
</reference>
<evidence type="ECO:0000256" key="7">
    <source>
        <dbReference type="ARBA" id="ARBA00023049"/>
    </source>
</evidence>
<dbReference type="InterPro" id="IPR024079">
    <property type="entry name" value="MetalloPept_cat_dom_sf"/>
</dbReference>
<evidence type="ECO:0000313" key="10">
    <source>
        <dbReference type="EMBL" id="SVB72359.1"/>
    </source>
</evidence>
<evidence type="ECO:0000259" key="9">
    <source>
        <dbReference type="Pfam" id="PF05572"/>
    </source>
</evidence>
<dbReference type="PANTHER" id="PTHR47466">
    <property type="match status" value="1"/>
</dbReference>
<dbReference type="SUPFAM" id="SSF69318">
    <property type="entry name" value="Integrin alpha N-terminal domain"/>
    <property type="match status" value="1"/>
</dbReference>
<evidence type="ECO:0000256" key="1">
    <source>
        <dbReference type="ARBA" id="ARBA00008721"/>
    </source>
</evidence>
<evidence type="ECO:0000256" key="2">
    <source>
        <dbReference type="ARBA" id="ARBA00022670"/>
    </source>
</evidence>
<sequence>QAAVQRLNIEYNEEHNIFFTLDTITRTANNEWFYLTGDLYGEEEEAMRQALYIDPYHYYNVWSCDMSGTGAGGWNYFPWWNPEGSYWQGTTVHYTAVNLSSKTMPHECGHYVGLLHTFEGGCTGGDQVEDTPDQDDGDNIYQCNDNLDTCPNDPGTDPVHNIMNYASDACVNEFTPGQDDRMHSIIDNFHSGLLENNFYFPNLYINGIDYQQDDDGDYMFNPGETVRVKVTVGNSWGGDAVNVVLTLASEDQRIDIIDNTIEFSNPIEAGDLTFTLLDWFLVSANEDASPGGVPCTLTITAGTEDYPYELVEEIELNLTLSQYGFPIEGIVIKSSPVVADLDGNTYKDIFFGAENDKLYGYTIAGITTPGFPFSTNDRIRSSPAVGDVDQDGSDELVFGSSDGKLYILNGNGSVEHVFTQGGGIEGAPVLVDIDGDQDLEIVFTTVTGGGGKVYVIHHDGVTETGFPVEIGSMFAGPAVHDLENDGIVDIIVGTYDDQVW</sequence>
<keyword evidence="7" id="KW-0482">Metalloprotease</keyword>
<keyword evidence="8" id="KW-1015">Disulfide bond</keyword>
<proteinExistence type="inferred from homology"/>
<evidence type="ECO:0000256" key="3">
    <source>
        <dbReference type="ARBA" id="ARBA00022723"/>
    </source>
</evidence>
<dbReference type="GO" id="GO:0046872">
    <property type="term" value="F:metal ion binding"/>
    <property type="evidence" value="ECO:0007669"/>
    <property type="project" value="UniProtKB-KW"/>
</dbReference>
<keyword evidence="6" id="KW-0862">Zinc</keyword>
<accession>A0A382GBS4</accession>
<dbReference type="InterPro" id="IPR028994">
    <property type="entry name" value="Integrin_alpha_N"/>
</dbReference>
<dbReference type="InterPro" id="IPR008754">
    <property type="entry name" value="Peptidase_M43"/>
</dbReference>
<dbReference type="InterPro" id="IPR013517">
    <property type="entry name" value="FG-GAP"/>
</dbReference>
<dbReference type="EMBL" id="UINC01054533">
    <property type="protein sequence ID" value="SVB72359.1"/>
    <property type="molecule type" value="Genomic_DNA"/>
</dbReference>
<keyword evidence="2" id="KW-0645">Protease</keyword>
<dbReference type="GO" id="GO:0008237">
    <property type="term" value="F:metallopeptidase activity"/>
    <property type="evidence" value="ECO:0007669"/>
    <property type="project" value="UniProtKB-KW"/>
</dbReference>
<dbReference type="AlphaFoldDB" id="A0A382GBS4"/>
<dbReference type="GO" id="GO:0006508">
    <property type="term" value="P:proteolysis"/>
    <property type="evidence" value="ECO:0007669"/>
    <property type="project" value="UniProtKB-KW"/>
</dbReference>
<feature type="domain" description="Peptidase M43 pregnancy-associated plasma-A" evidence="9">
    <location>
        <begin position="54"/>
        <end position="186"/>
    </location>
</feature>
<dbReference type="Gene3D" id="3.40.390.10">
    <property type="entry name" value="Collagenase (Catalytic Domain)"/>
    <property type="match status" value="1"/>
</dbReference>
<feature type="non-terminal residue" evidence="10">
    <location>
        <position position="500"/>
    </location>
</feature>
<name>A0A382GBS4_9ZZZZ</name>
<organism evidence="10">
    <name type="scientific">marine metagenome</name>
    <dbReference type="NCBI Taxonomy" id="408172"/>
    <lineage>
        <taxon>unclassified sequences</taxon>
        <taxon>metagenomes</taxon>
        <taxon>ecological metagenomes</taxon>
    </lineage>
</organism>
<feature type="non-terminal residue" evidence="10">
    <location>
        <position position="1"/>
    </location>
</feature>
<evidence type="ECO:0000256" key="8">
    <source>
        <dbReference type="ARBA" id="ARBA00023157"/>
    </source>
</evidence>
<evidence type="ECO:0000256" key="4">
    <source>
        <dbReference type="ARBA" id="ARBA00022729"/>
    </source>
</evidence>
<dbReference type="Pfam" id="PF05572">
    <property type="entry name" value="Peptidase_M43"/>
    <property type="match status" value="1"/>
</dbReference>
<dbReference type="Gene3D" id="2.130.10.130">
    <property type="entry name" value="Integrin alpha, N-terminal"/>
    <property type="match status" value="1"/>
</dbReference>
<gene>
    <name evidence="10" type="ORF">METZ01_LOCUS225213</name>
</gene>
<dbReference type="SUPFAM" id="SSF55486">
    <property type="entry name" value="Metalloproteases ('zincins'), catalytic domain"/>
    <property type="match status" value="1"/>
</dbReference>
<dbReference type="PANTHER" id="PTHR47466:SF1">
    <property type="entry name" value="METALLOPROTEASE MEP1 (AFU_ORTHOLOGUE AFUA_1G07730)-RELATED"/>
    <property type="match status" value="1"/>
</dbReference>
<keyword evidence="3" id="KW-0479">Metal-binding</keyword>
<dbReference type="Pfam" id="PF13517">
    <property type="entry name" value="FG-GAP_3"/>
    <property type="match status" value="1"/>
</dbReference>
<protein>
    <recommendedName>
        <fullName evidence="9">Peptidase M43 pregnancy-associated plasma-A domain-containing protein</fullName>
    </recommendedName>
</protein>